<organism evidence="2 3">
    <name type="scientific">Brevibacillus nitrificans</name>
    <dbReference type="NCBI Taxonomy" id="651560"/>
    <lineage>
        <taxon>Bacteria</taxon>
        <taxon>Bacillati</taxon>
        <taxon>Bacillota</taxon>
        <taxon>Bacilli</taxon>
        <taxon>Bacillales</taxon>
        <taxon>Paenibacillaceae</taxon>
        <taxon>Brevibacillus</taxon>
    </lineage>
</organism>
<dbReference type="Pfam" id="PF00271">
    <property type="entry name" value="Helicase_C"/>
    <property type="match status" value="1"/>
</dbReference>
<dbReference type="SMART" id="SM00490">
    <property type="entry name" value="HELICc"/>
    <property type="match status" value="1"/>
</dbReference>
<comment type="caution">
    <text evidence="2">The sequence shown here is derived from an EMBL/GenBank/DDBJ whole genome shotgun (WGS) entry which is preliminary data.</text>
</comment>
<proteinExistence type="predicted"/>
<keyword evidence="3" id="KW-1185">Reference proteome</keyword>
<dbReference type="Gene3D" id="3.40.50.300">
    <property type="entry name" value="P-loop containing nucleotide triphosphate hydrolases"/>
    <property type="match status" value="2"/>
</dbReference>
<dbReference type="CDD" id="cd18785">
    <property type="entry name" value="SF2_C"/>
    <property type="match status" value="1"/>
</dbReference>
<protein>
    <recommendedName>
        <fullName evidence="1">Helicase C-terminal domain-containing protein</fullName>
    </recommendedName>
</protein>
<dbReference type="InterPro" id="IPR027417">
    <property type="entry name" value="P-loop_NTPase"/>
</dbReference>
<dbReference type="AlphaFoldDB" id="A0A3M8D8H7"/>
<dbReference type="EMBL" id="RHHU01000010">
    <property type="protein sequence ID" value="RNB83881.1"/>
    <property type="molecule type" value="Genomic_DNA"/>
</dbReference>
<evidence type="ECO:0000313" key="3">
    <source>
        <dbReference type="Proteomes" id="UP000269573"/>
    </source>
</evidence>
<evidence type="ECO:0000259" key="1">
    <source>
        <dbReference type="PROSITE" id="PS51194"/>
    </source>
</evidence>
<reference evidence="2 3" key="1">
    <citation type="submission" date="2018-10" db="EMBL/GenBank/DDBJ databases">
        <title>Phylogenomics of Brevibacillus.</title>
        <authorList>
            <person name="Dunlap C."/>
        </authorList>
    </citation>
    <scope>NUCLEOTIDE SEQUENCE [LARGE SCALE GENOMIC DNA]</scope>
    <source>
        <strain evidence="2 3">JCM 15774</strain>
    </source>
</reference>
<accession>A0A3M8D8H7</accession>
<dbReference type="Proteomes" id="UP000269573">
    <property type="component" value="Unassembled WGS sequence"/>
</dbReference>
<sequence length="1144" mass="130077">MRGAIIDLLKKELIGPDPVSPHIQENGEEILIGEPPRLRYGAGILFPLESINEQRDANNPTEEKVMNDLTESINNNDMPDLEIEGERASFNSMEDSSDSTDDALNLANSKMPSAMGVSCFLEFPERGLLVEVSAGRYKQGDYTVQDNEGTSILKKAYFREALNVTVPITQHKLHEGQVEIPLLKDGIPTGLNLHIKNRTSQYNRKENAQLLTFTLINRLSSTNGRIENENCFFQSEFSVRSKDGSACFLPYPERVSGSDAEDEKSMRLLYRNHKTYAVGHGCAPSWEEKEEKQEVKRACIIRAEAMPMYELKPIVPVSIPDVDLSMFSMSDYSPSESVTRELALLCDRYSQWIDKQKEFADKELNSEFKETAERHIAACRKCLDRMREGVELIEHNFYVKKAFLLMNRAMLMQQLRYGIKLREWKDEGNGTVFLDKIIYPDLHHRETWPDWPEEKYGNWRPFQIAFILMNLKSISTPEDKERNTVDIIWFPTGGGKTEAYLGLTAFTIFMKRLKDKDDDGTTVLMRYTLRLLTAQQFQRAASLICACEMIRKENEDKLGKKRITIGLWVGESLTPNKRTDAVKAFNQLNNSNRKEEENPFVMLKCPWCGAQMGPVTAGKVTLIRGYRKVPTPSTVKFQCHNNECDFSKNNFDLPLQVIDEDIYDVPPTLVIGTVDKFAMLPWKPEARALFGYRDKGERPRVSPPELIIQDELHLISGPLGSMVGLYETLISELCRNTETGIGAKIVASTATISRAKEQAHALYNCGKENVFQFPPQCIDAGESFFAYEDKKSLGRIYVGVHASALPSHATTQIRVISSLLQGVKSVPASDEIERNPYWSIVSYFNSLRELGHAATLIRADIREYLNAVWMRKGIHKSGEHDPRRFINRAIELTSRIPNNEIPQSLQALEIDYPVTGKHPYPVDICLATNMISVGLDVPRLGLMTVTGQPKTTSEYIQATSRVGRSKNAPGLVFIIYNTTKPRDRSHFEHFYSYHSTIYSQVEPTSVTPFSAPVRERALHALLVGFVRYSKYNFNVKYPQPFPSDILWEEIKTIIMNRVSEIDPDEVINTEKLLDERIDEWSRYLPPKYGDFAPPTSELPLMYPAGNTPLEEWDEKSWPTPTSMRSVDSSCEAQVIKEYLQNGGN</sequence>
<dbReference type="InterPro" id="IPR001650">
    <property type="entry name" value="Helicase_C-like"/>
</dbReference>
<gene>
    <name evidence="2" type="ORF">EDM59_15285</name>
</gene>
<dbReference type="PROSITE" id="PS51194">
    <property type="entry name" value="HELICASE_CTER"/>
    <property type="match status" value="1"/>
</dbReference>
<name>A0A3M8D8H7_9BACL</name>
<dbReference type="RefSeq" id="WP_122924380.1">
    <property type="nucleotide sequence ID" value="NZ_RHHU01000010.1"/>
</dbReference>
<feature type="domain" description="Helicase C-terminal" evidence="1">
    <location>
        <begin position="839"/>
        <end position="1019"/>
    </location>
</feature>
<dbReference type="SUPFAM" id="SSF52540">
    <property type="entry name" value="P-loop containing nucleoside triphosphate hydrolases"/>
    <property type="match status" value="2"/>
</dbReference>
<evidence type="ECO:0000313" key="2">
    <source>
        <dbReference type="EMBL" id="RNB83881.1"/>
    </source>
</evidence>